<dbReference type="NCBIfam" id="NF001988">
    <property type="entry name" value="PRK00783.1"/>
    <property type="match status" value="1"/>
</dbReference>
<dbReference type="GO" id="GO:0005665">
    <property type="term" value="C:RNA polymerase II, core complex"/>
    <property type="evidence" value="ECO:0007669"/>
    <property type="project" value="TreeGrafter"/>
</dbReference>
<keyword evidence="2" id="KW-0804">Transcription</keyword>
<proteinExistence type="inferred from homology"/>
<dbReference type="InterPro" id="IPR001514">
    <property type="entry name" value="DNA-dir_RNA_pol_30-40kDasu_CS"/>
</dbReference>
<evidence type="ECO:0000256" key="2">
    <source>
        <dbReference type="ARBA" id="ARBA00023163"/>
    </source>
</evidence>
<evidence type="ECO:0000256" key="3">
    <source>
        <dbReference type="ARBA" id="ARBA00025804"/>
    </source>
</evidence>
<dbReference type="RefSeq" id="XP_005643055.1">
    <property type="nucleotide sequence ID" value="XM_005642998.1"/>
</dbReference>
<dbReference type="PROSITE" id="PS00446">
    <property type="entry name" value="RNA_POL_D_30KD"/>
    <property type="match status" value="1"/>
</dbReference>
<evidence type="ECO:0000313" key="7">
    <source>
        <dbReference type="Proteomes" id="UP000007264"/>
    </source>
</evidence>
<evidence type="ECO:0000313" key="6">
    <source>
        <dbReference type="EMBL" id="EIE18511.1"/>
    </source>
</evidence>
<dbReference type="GO" id="GO:0003677">
    <property type="term" value="F:DNA binding"/>
    <property type="evidence" value="ECO:0007669"/>
    <property type="project" value="InterPro"/>
</dbReference>
<dbReference type="OrthoDB" id="270173at2759"/>
<dbReference type="GO" id="GO:0006366">
    <property type="term" value="P:transcription by RNA polymerase II"/>
    <property type="evidence" value="ECO:0007669"/>
    <property type="project" value="TreeGrafter"/>
</dbReference>
<dbReference type="CDD" id="cd07031">
    <property type="entry name" value="RNAP_II_RPB3"/>
    <property type="match status" value="1"/>
</dbReference>
<dbReference type="InterPro" id="IPR050518">
    <property type="entry name" value="Rpo3/RPB3_RNA_Pol_subunit"/>
</dbReference>
<comment type="caution">
    <text evidence="6">The sequence shown here is derived from an EMBL/GenBank/DDBJ whole genome shotgun (WGS) entry which is preliminary data.</text>
</comment>
<dbReference type="PANTHER" id="PTHR11800">
    <property type="entry name" value="DNA-DIRECTED RNA POLYMERASE"/>
    <property type="match status" value="1"/>
</dbReference>
<gene>
    <name evidence="6" type="ORF">COCSUDRAFT_31668</name>
</gene>
<dbReference type="Gene3D" id="3.30.1360.10">
    <property type="entry name" value="RNA polymerase, RBP11-like subunit"/>
    <property type="match status" value="1"/>
</dbReference>
<organism evidence="6 7">
    <name type="scientific">Coccomyxa subellipsoidea (strain C-169)</name>
    <name type="common">Green microalga</name>
    <dbReference type="NCBI Taxonomy" id="574566"/>
    <lineage>
        <taxon>Eukaryota</taxon>
        <taxon>Viridiplantae</taxon>
        <taxon>Chlorophyta</taxon>
        <taxon>core chlorophytes</taxon>
        <taxon>Trebouxiophyceae</taxon>
        <taxon>Trebouxiophyceae incertae sedis</taxon>
        <taxon>Coccomyxaceae</taxon>
        <taxon>Coccomyxa</taxon>
        <taxon>Coccomyxa subellipsoidea</taxon>
    </lineage>
</organism>
<name>I0YJE2_COCSC</name>
<dbReference type="SMART" id="SM00662">
    <property type="entry name" value="RPOLD"/>
    <property type="match status" value="1"/>
</dbReference>
<dbReference type="Gene3D" id="2.170.120.12">
    <property type="entry name" value="DNA-directed RNA polymerase, insert domain"/>
    <property type="match status" value="1"/>
</dbReference>
<dbReference type="Proteomes" id="UP000007264">
    <property type="component" value="Unassembled WGS sequence"/>
</dbReference>
<dbReference type="InterPro" id="IPR022842">
    <property type="entry name" value="RNAP_Rpo3/Rpb3/RPAC1"/>
</dbReference>
<dbReference type="InterPro" id="IPR036603">
    <property type="entry name" value="RBP11-like"/>
</dbReference>
<dbReference type="KEGG" id="csl:COCSUDRAFT_31668"/>
<dbReference type="PANTHER" id="PTHR11800:SF2">
    <property type="entry name" value="DNA-DIRECTED RNA POLYMERASE II SUBUNIT RPB3"/>
    <property type="match status" value="1"/>
</dbReference>
<comment type="similarity">
    <text evidence="3">Belongs to the archaeal Rpo3/eukaryotic RPB3 RNA polymerase subunit family.</text>
</comment>
<evidence type="ECO:0000256" key="1">
    <source>
        <dbReference type="ARBA" id="ARBA00022478"/>
    </source>
</evidence>
<dbReference type="AlphaFoldDB" id="I0YJE2"/>
<feature type="domain" description="DNA-directed RNA polymerase RpoA/D/Rpb3-type" evidence="5">
    <location>
        <begin position="22"/>
        <end position="294"/>
    </location>
</feature>
<dbReference type="STRING" id="574566.I0YJE2"/>
<dbReference type="HAMAP" id="MF_00320">
    <property type="entry name" value="RNApol_arch_Rpo3"/>
    <property type="match status" value="1"/>
</dbReference>
<keyword evidence="1 6" id="KW-0240">DNA-directed RNA polymerase</keyword>
<dbReference type="Pfam" id="PF01000">
    <property type="entry name" value="RNA_pol_A_bac"/>
    <property type="match status" value="1"/>
</dbReference>
<dbReference type="eggNOG" id="KOG1522">
    <property type="taxonomic scope" value="Eukaryota"/>
</dbReference>
<dbReference type="GeneID" id="17036568"/>
<dbReference type="Pfam" id="PF01193">
    <property type="entry name" value="RNA_pol_L"/>
    <property type="match status" value="1"/>
</dbReference>
<dbReference type="GO" id="GO:0046983">
    <property type="term" value="F:protein dimerization activity"/>
    <property type="evidence" value="ECO:0007669"/>
    <property type="project" value="InterPro"/>
</dbReference>
<dbReference type="InterPro" id="IPR011263">
    <property type="entry name" value="DNA-dir_RNA_pol_RpoA/D/Rpb3"/>
</dbReference>
<dbReference type="InterPro" id="IPR011262">
    <property type="entry name" value="DNA-dir_RNA_pol_insert"/>
</dbReference>
<dbReference type="SUPFAM" id="SSF55257">
    <property type="entry name" value="RBP11-like subunits of RNA polymerase"/>
    <property type="match status" value="1"/>
</dbReference>
<dbReference type="GO" id="GO:0003899">
    <property type="term" value="F:DNA-directed RNA polymerase activity"/>
    <property type="evidence" value="ECO:0007669"/>
    <property type="project" value="InterPro"/>
</dbReference>
<sequence>MATLGENRRVPQVQIRDLRDDFCEFVLSDTDPSVANALRRIMLVEVPTIAIDLVEIEENTTVLNDEFIAHRLGLIPLVSSAVGGMKGVFEDAGEADFLDVEMTLNVKCTSEDTMEVTSNDLQLDANHPDVRPVGYVPGGYDPENRGILLVKMRKNQELRLKAIARKGIGKDHAKWIPVATVSFQYMPEITINRALMDTLTEEQKEDWVKATPNPVFRYNNITKQVELDDVEQYRYDGEAEAKAEELGKPGLVTIKERQDMFIFRVEGTGVLRAEDVVLTALEVLMRKLRNLQEALPQQDDGTA</sequence>
<evidence type="ECO:0000256" key="4">
    <source>
        <dbReference type="ARBA" id="ARBA00031776"/>
    </source>
</evidence>
<dbReference type="EMBL" id="AGSI01000023">
    <property type="protein sequence ID" value="EIE18511.1"/>
    <property type="molecule type" value="Genomic_DNA"/>
</dbReference>
<accession>I0YJE2</accession>
<protein>
    <recommendedName>
        <fullName evidence="4">Plastid-encoded RNA polymerase subunit alpha</fullName>
    </recommendedName>
</protein>
<evidence type="ECO:0000259" key="5">
    <source>
        <dbReference type="SMART" id="SM00662"/>
    </source>
</evidence>
<dbReference type="SUPFAM" id="SSF56553">
    <property type="entry name" value="Insert subdomain of RNA polymerase alpha subunit"/>
    <property type="match status" value="1"/>
</dbReference>
<keyword evidence="7" id="KW-1185">Reference proteome</keyword>
<dbReference type="InterPro" id="IPR036643">
    <property type="entry name" value="RNApol_insert_sf"/>
</dbReference>
<reference evidence="6 7" key="1">
    <citation type="journal article" date="2012" name="Genome Biol.">
        <title>The genome of the polar eukaryotic microalga coccomyxa subellipsoidea reveals traits of cold adaptation.</title>
        <authorList>
            <person name="Blanc G."/>
            <person name="Agarkova I."/>
            <person name="Grimwood J."/>
            <person name="Kuo A."/>
            <person name="Brueggeman A."/>
            <person name="Dunigan D."/>
            <person name="Gurnon J."/>
            <person name="Ladunga I."/>
            <person name="Lindquist E."/>
            <person name="Lucas S."/>
            <person name="Pangilinan J."/>
            <person name="Proschold T."/>
            <person name="Salamov A."/>
            <person name="Schmutz J."/>
            <person name="Weeks D."/>
            <person name="Yamada T."/>
            <person name="Claverie J.M."/>
            <person name="Grigoriev I."/>
            <person name="Van Etten J."/>
            <person name="Lomsadze A."/>
            <person name="Borodovsky M."/>
        </authorList>
    </citation>
    <scope>NUCLEOTIDE SEQUENCE [LARGE SCALE GENOMIC DNA]</scope>
    <source>
        <strain evidence="6 7">C-169</strain>
    </source>
</reference>